<evidence type="ECO:0000256" key="2">
    <source>
        <dbReference type="ARBA" id="ARBA00022448"/>
    </source>
</evidence>
<feature type="transmembrane region" description="Helical" evidence="10">
    <location>
        <begin position="1059"/>
        <end position="1085"/>
    </location>
</feature>
<dbReference type="InterPro" id="IPR026082">
    <property type="entry name" value="ABCA"/>
</dbReference>
<evidence type="ECO:0000256" key="6">
    <source>
        <dbReference type="ARBA" id="ARBA00022840"/>
    </source>
</evidence>
<feature type="transmembrane region" description="Helical" evidence="10">
    <location>
        <begin position="280"/>
        <end position="303"/>
    </location>
</feature>
<dbReference type="GO" id="GO:0016887">
    <property type="term" value="F:ATP hydrolysis activity"/>
    <property type="evidence" value="ECO:0007669"/>
    <property type="project" value="InterPro"/>
</dbReference>
<evidence type="ECO:0000256" key="4">
    <source>
        <dbReference type="ARBA" id="ARBA00022737"/>
    </source>
</evidence>
<feature type="transmembrane region" description="Helical" evidence="10">
    <location>
        <begin position="1177"/>
        <end position="1197"/>
    </location>
</feature>
<feature type="transmembrane region" description="Helical" evidence="10">
    <location>
        <begin position="1097"/>
        <end position="1118"/>
    </location>
</feature>
<feature type="signal peptide" evidence="11">
    <location>
        <begin position="1"/>
        <end position="21"/>
    </location>
</feature>
<protein>
    <submittedName>
        <fullName evidence="13">Maker247</fullName>
    </submittedName>
</protein>
<feature type="transmembrane region" description="Helical" evidence="10">
    <location>
        <begin position="381"/>
        <end position="400"/>
    </location>
</feature>
<dbReference type="EMBL" id="CP012526">
    <property type="protein sequence ID" value="ALC47643.1"/>
    <property type="molecule type" value="Genomic_DNA"/>
</dbReference>
<dbReference type="Proteomes" id="UP000494163">
    <property type="component" value="Chromosome 3R"/>
</dbReference>
<evidence type="ECO:0000256" key="10">
    <source>
        <dbReference type="SAM" id="Phobius"/>
    </source>
</evidence>
<dbReference type="Pfam" id="PF00005">
    <property type="entry name" value="ABC_tran"/>
    <property type="match status" value="2"/>
</dbReference>
<dbReference type="GO" id="GO:0016020">
    <property type="term" value="C:membrane"/>
    <property type="evidence" value="ECO:0007669"/>
    <property type="project" value="UniProtKB-SubCell"/>
</dbReference>
<dbReference type="OrthoDB" id="6512918at2759"/>
<dbReference type="FunFam" id="3.40.50.300:FF:000327">
    <property type="entry name" value="ATP-binding cassette sub-family A member 3"/>
    <property type="match status" value="1"/>
</dbReference>
<dbReference type="InterPro" id="IPR017871">
    <property type="entry name" value="ABC_transporter-like_CS"/>
</dbReference>
<keyword evidence="4" id="KW-0677">Repeat</keyword>
<feature type="region of interest" description="Disordered" evidence="9">
    <location>
        <begin position="434"/>
        <end position="458"/>
    </location>
</feature>
<dbReference type="CDD" id="cd03263">
    <property type="entry name" value="ABC_subfamily_A"/>
    <property type="match status" value="2"/>
</dbReference>
<dbReference type="InterPro" id="IPR056264">
    <property type="entry name" value="R2_ABCA1-4-like"/>
</dbReference>
<evidence type="ECO:0000313" key="13">
    <source>
        <dbReference type="EMBL" id="ALC47643.1"/>
    </source>
</evidence>
<gene>
    <name evidence="13" type="ORF">Dbus_chr3Rg2393</name>
</gene>
<dbReference type="SUPFAM" id="SSF52540">
    <property type="entry name" value="P-loop containing nucleoside triphosphate hydrolases"/>
    <property type="match status" value="2"/>
</dbReference>
<dbReference type="Pfam" id="PF23321">
    <property type="entry name" value="R1_ABCA1"/>
    <property type="match status" value="1"/>
</dbReference>
<feature type="transmembrane region" description="Helical" evidence="10">
    <location>
        <begin position="238"/>
        <end position="264"/>
    </location>
</feature>
<feature type="domain" description="ABC transporter" evidence="12">
    <location>
        <begin position="1244"/>
        <end position="1474"/>
    </location>
</feature>
<dbReference type="SMR" id="A0A0M3QYG6"/>
<dbReference type="InterPro" id="IPR027417">
    <property type="entry name" value="P-loop_NTPase"/>
</dbReference>
<dbReference type="InterPro" id="IPR013525">
    <property type="entry name" value="ABC2_TM"/>
</dbReference>
<evidence type="ECO:0000256" key="1">
    <source>
        <dbReference type="ARBA" id="ARBA00004141"/>
    </source>
</evidence>
<dbReference type="GO" id="GO:0005319">
    <property type="term" value="F:lipid transporter activity"/>
    <property type="evidence" value="ECO:0007669"/>
    <property type="project" value="TreeGrafter"/>
</dbReference>
<feature type="transmembrane region" description="Helical" evidence="10">
    <location>
        <begin position="1019"/>
        <end position="1039"/>
    </location>
</feature>
<name>A0A0M3QYG6_DROBS</name>
<organism evidence="13 14">
    <name type="scientific">Drosophila busckii</name>
    <name type="common">Fruit fly</name>
    <dbReference type="NCBI Taxonomy" id="30019"/>
    <lineage>
        <taxon>Eukaryota</taxon>
        <taxon>Metazoa</taxon>
        <taxon>Ecdysozoa</taxon>
        <taxon>Arthropoda</taxon>
        <taxon>Hexapoda</taxon>
        <taxon>Insecta</taxon>
        <taxon>Pterygota</taxon>
        <taxon>Neoptera</taxon>
        <taxon>Endopterygota</taxon>
        <taxon>Diptera</taxon>
        <taxon>Brachycera</taxon>
        <taxon>Muscomorpha</taxon>
        <taxon>Ephydroidea</taxon>
        <taxon>Drosophilidae</taxon>
        <taxon>Drosophila</taxon>
    </lineage>
</organism>
<keyword evidence="7 10" id="KW-1133">Transmembrane helix</keyword>
<dbReference type="PANTHER" id="PTHR19229">
    <property type="entry name" value="ATP-BINDING CASSETTE TRANSPORTER SUBFAMILY A ABCA"/>
    <property type="match status" value="1"/>
</dbReference>
<sequence>MANVMALFAVILILVRYFVKVDHIDAIEYDSVPLNETFPPHPKYKYCLYYAPKSDVLSDLMSITLKSLNMTCIEGYDTKSEMAKAAKEDKVYLAIQFDGDWENENELPNKLSYAIRLSGFFQTKQLYPDTAMPGDRESGDNYISTPPYMSKGFLQLQHAVSMAFIKNKSSVNALPETLIQKYPYSEFSGDAATPIFGPVLPLFLLLGFMFPLGILTAQITNEKQKNLKEMMKLLDVSGWIHWVAWFVQAFLMLLITIIVFLIILKIPKNGLSYYTNSDGFLLFIFFITFAIAVICFCFLLSIFFNKSGTAGVVTSLIVFLSYIPFVMYMTKPNEPWTKLIFCFIPTTALCFGIQASFKLDIIGVGAHWDNLYERIDAEDKLSFGLIMLVMLISAIIYILLCLYLEQVRPGEFGVARKWNFPFTRQFWSCKQKRQEAEDTETEEETVEKRDPNAFEDEPKDKTVGLKVKNLTKKFGKHTAVDRLSIDMYEGEITVLLGHNGAGKTTTLSMLVGMLAPSSGTAIVNGHDIRTNLKDSRMSMGICTQYNILFDALSPANHIRFFSRLKGVKKEKIKSEVDKYIKLMGLEKKANVASKNLSGGMKRKLCVCLAFCGDTKVVLCDEPSSGMDPSARRQLWHLVQMEKAGRTILLTTHFMDEAEVLGDSIAIMSNGVLICKGTSFFLKKQYSSDYVLICIKLEGCQSSKVTQALSNFLPNLKPHSDIGTELMYKLPLVYSDRFEALLSNLEGRLEELKLAGFGISISNMEDVFLKVNADRYHNLNKEQATEENAQQQDENDDKEALNKEQATKENAQQQDENDDKEAMKNNEFLPGTPHTKIHLCLDRWEAMFLKKIFFAWNNKFLILFILIIPMIFMLVTYIGQVTNSVADSKRLITLKHYGYGAVLFDQHGNDATANKIADAYKELISSYGTFNLKDVSDKGIMKHIQNTEQSYVNRHYWAGVSIDNNQIIAWVNAQPLHTAPMSLNLVHNAMAKALISNEAEIKVTNWPLPAKSEVGIIMEVAVNVALITALVTPIFVLFVINERLGRFKHLQFIGGVDIMTFWLTHLIFDFAILLIVSLIIFIWMSFIDYIKEDADKILLTMLVFSFGVLTWTYLLSFWFKGPTAAFLVIFILALLSSIFFTMVLMLMQSLRFLRYFLPHLWLHDSFQELSFKHAEISYSYILIFIAVSLLELGIVLFIDAISVGIVNCRCAAAIKEAPTDLDDDVQHERERVMAMTSSERKEHVLVLDRLSKKFGKKVAVNQLSLCVQHAECFGLLGVNGAGKTTTFSMLTGDKSIDKGDAYVEGMSIKKKLGKVFPKIGYCPQFEALQEDLTGRQTLKFFSLLHGIHKKHIKDLTESLAKSFGFTEHLDKRVCKYSGGNKRKLSTAVAVLGSPTIVYLDEPSTGMDPGARRQLWNMIHKLRESGKSILLTSHSMEECEALCTRLAIMVNGQFKCIGPTQHLKNKFSKGFSLRLKMDPDADQQSSKTDSSMENDSEQEAQRSSKQSERRKSRDARRKSKAANEAPETETRQEDKAKEPQKQTDNDVDKVKEFVSKEFPNAQLQEEYKGILTYYIPLSGMKWSNIFGIIQKNQRKLKIADYSISQTSLEDIFLEFAKSQN</sequence>
<evidence type="ECO:0000256" key="8">
    <source>
        <dbReference type="ARBA" id="ARBA00023136"/>
    </source>
</evidence>
<evidence type="ECO:0000256" key="11">
    <source>
        <dbReference type="SAM" id="SignalP"/>
    </source>
</evidence>
<feature type="region of interest" description="Disordered" evidence="9">
    <location>
        <begin position="782"/>
        <end position="828"/>
    </location>
</feature>
<keyword evidence="3 10" id="KW-0812">Transmembrane</keyword>
<dbReference type="SMART" id="SM00382">
    <property type="entry name" value="AAA"/>
    <property type="match status" value="2"/>
</dbReference>
<feature type="transmembrane region" description="Helical" evidence="10">
    <location>
        <begin position="859"/>
        <end position="878"/>
    </location>
</feature>
<keyword evidence="8 10" id="KW-0472">Membrane</keyword>
<dbReference type="GO" id="GO:0005524">
    <property type="term" value="F:ATP binding"/>
    <property type="evidence" value="ECO:0007669"/>
    <property type="project" value="UniProtKB-KW"/>
</dbReference>
<dbReference type="PROSITE" id="PS00211">
    <property type="entry name" value="ABC_TRANSPORTER_1"/>
    <property type="match status" value="1"/>
</dbReference>
<evidence type="ECO:0000256" key="9">
    <source>
        <dbReference type="SAM" id="MobiDB-lite"/>
    </source>
</evidence>
<dbReference type="Pfam" id="PF12698">
    <property type="entry name" value="ABC2_membrane_3"/>
    <property type="match status" value="2"/>
</dbReference>
<feature type="compositionally biased region" description="Basic and acidic residues" evidence="9">
    <location>
        <begin position="1526"/>
        <end position="1545"/>
    </location>
</feature>
<evidence type="ECO:0000313" key="14">
    <source>
        <dbReference type="Proteomes" id="UP000494163"/>
    </source>
</evidence>
<keyword evidence="2" id="KW-0813">Transport</keyword>
<feature type="region of interest" description="Disordered" evidence="9">
    <location>
        <begin position="1476"/>
        <end position="1545"/>
    </location>
</feature>
<proteinExistence type="predicted"/>
<evidence type="ECO:0000256" key="5">
    <source>
        <dbReference type="ARBA" id="ARBA00022741"/>
    </source>
</evidence>
<feature type="compositionally biased region" description="Polar residues" evidence="9">
    <location>
        <begin position="1480"/>
        <end position="1489"/>
    </location>
</feature>
<dbReference type="InterPro" id="IPR003439">
    <property type="entry name" value="ABC_transporter-like_ATP-bd"/>
</dbReference>
<dbReference type="GO" id="GO:0140359">
    <property type="term" value="F:ABC-type transporter activity"/>
    <property type="evidence" value="ECO:0007669"/>
    <property type="project" value="InterPro"/>
</dbReference>
<feature type="compositionally biased region" description="Basic and acidic residues" evidence="9">
    <location>
        <begin position="446"/>
        <end position="458"/>
    </location>
</feature>
<dbReference type="OMA" id="FNFARIM"/>
<evidence type="ECO:0000256" key="7">
    <source>
        <dbReference type="ARBA" id="ARBA00022989"/>
    </source>
</evidence>
<comment type="subcellular location">
    <subcellularLocation>
        <location evidence="1">Membrane</location>
        <topology evidence="1">Multi-pass membrane protein</topology>
    </subcellularLocation>
</comment>
<dbReference type="InterPro" id="IPR003593">
    <property type="entry name" value="AAA+_ATPase"/>
</dbReference>
<dbReference type="PROSITE" id="PS50893">
    <property type="entry name" value="ABC_TRANSPORTER_2"/>
    <property type="match status" value="2"/>
</dbReference>
<evidence type="ECO:0000259" key="12">
    <source>
        <dbReference type="PROSITE" id="PS50893"/>
    </source>
</evidence>
<feature type="chain" id="PRO_5005788143" evidence="11">
    <location>
        <begin position="22"/>
        <end position="1618"/>
    </location>
</feature>
<feature type="transmembrane region" description="Helical" evidence="10">
    <location>
        <begin position="1124"/>
        <end position="1146"/>
    </location>
</feature>
<feature type="transmembrane region" description="Helical" evidence="10">
    <location>
        <begin position="195"/>
        <end position="217"/>
    </location>
</feature>
<dbReference type="FunFam" id="3.40.50.300:FF:000298">
    <property type="entry name" value="ATP-binding cassette sub-family A member 12"/>
    <property type="match status" value="1"/>
</dbReference>
<feature type="compositionally biased region" description="Basic and acidic residues" evidence="9">
    <location>
        <begin position="797"/>
        <end position="806"/>
    </location>
</feature>
<dbReference type="PANTHER" id="PTHR19229:SF250">
    <property type="entry name" value="ABC TRANSPORTER DOMAIN-CONTAINING PROTEIN-RELATED"/>
    <property type="match status" value="1"/>
</dbReference>
<dbReference type="STRING" id="30019.A0A0M3QYG6"/>
<feature type="domain" description="ABC transporter" evidence="12">
    <location>
        <begin position="465"/>
        <end position="694"/>
    </location>
</feature>
<feature type="transmembrane region" description="Helical" evidence="10">
    <location>
        <begin position="310"/>
        <end position="330"/>
    </location>
</feature>
<keyword evidence="5" id="KW-0547">Nucleotide-binding</keyword>
<accession>A0A0M3QYG6</accession>
<feature type="transmembrane region" description="Helical" evidence="10">
    <location>
        <begin position="336"/>
        <end position="357"/>
    </location>
</feature>
<reference evidence="13 14" key="1">
    <citation type="submission" date="2015-08" db="EMBL/GenBank/DDBJ databases">
        <title>Ancestral chromatin configuration constrains chromatin evolution on differentiating sex chromosomes in Drosophila.</title>
        <authorList>
            <person name="Zhou Q."/>
            <person name="Bachtrog D."/>
        </authorList>
    </citation>
    <scope>NUCLEOTIDE SEQUENCE [LARGE SCALE GENOMIC DNA]</scope>
    <source>
        <tissue evidence="13">Whole larvae</tissue>
    </source>
</reference>
<keyword evidence="11" id="KW-0732">Signal</keyword>
<keyword evidence="6" id="KW-0067">ATP-binding</keyword>
<keyword evidence="14" id="KW-1185">Reference proteome</keyword>
<feature type="compositionally biased region" description="Basic and acidic residues" evidence="9">
    <location>
        <begin position="1497"/>
        <end position="1509"/>
    </location>
</feature>
<dbReference type="Gene3D" id="3.40.50.300">
    <property type="entry name" value="P-loop containing nucleotide triphosphate hydrolases"/>
    <property type="match status" value="2"/>
</dbReference>
<evidence type="ECO:0000256" key="3">
    <source>
        <dbReference type="ARBA" id="ARBA00022692"/>
    </source>
</evidence>